<sequence>MIFRLWAPRTDRSENDAEFQRPDRSVPAPAPPSDTHVNFGDLGQAVPIATWHIGGRNRFANDEQYRKMVDERSALLFSSIM</sequence>
<dbReference type="OrthoDB" id="4061674at2759"/>
<reference evidence="3" key="3">
    <citation type="journal article" date="2013" name="G3 (Bethesda)">
        <title>Genomes of Ashbya fungi isolated from insects reveal four mating-type loci, numerous translocations, lack of transposons, and distinct gene duplications.</title>
        <authorList>
            <person name="Dietrich F.S."/>
            <person name="Voegeli S."/>
            <person name="Kuo S."/>
            <person name="Philippsen P."/>
        </authorList>
    </citation>
    <scope>GENOME REANNOTATION</scope>
    <source>
        <strain evidence="3">ATCC 10895 / CBS 109.51 / FGSC 9923 / NRRL Y-1056</strain>
    </source>
</reference>
<feature type="compositionally biased region" description="Basic and acidic residues" evidence="1">
    <location>
        <begin position="9"/>
        <end position="24"/>
    </location>
</feature>
<dbReference type="Proteomes" id="UP000000591">
    <property type="component" value="Chromosome IV"/>
</dbReference>
<dbReference type="RefSeq" id="NP_001342255.1">
    <property type="nucleotide sequence ID" value="NM_001355311.1"/>
</dbReference>
<dbReference type="HOGENOM" id="CLU_2573457_0_0_1"/>
<keyword evidence="3" id="KW-1185">Reference proteome</keyword>
<dbReference type="GeneID" id="9487884"/>
<evidence type="ECO:0000313" key="3">
    <source>
        <dbReference type="Proteomes" id="UP000000591"/>
    </source>
</evidence>
<dbReference type="AlphaFoldDB" id="D8FGB9"/>
<dbReference type="InParanoid" id="D8FGB9"/>
<feature type="region of interest" description="Disordered" evidence="1">
    <location>
        <begin position="7"/>
        <end position="39"/>
    </location>
</feature>
<reference evidence="2 3" key="1">
    <citation type="journal article" date="2004" name="Science">
        <title>The Ashbya gossypii genome as a tool for mapping the ancient Saccharomyces cerevisiae genome.</title>
        <authorList>
            <person name="Dietrich F.S."/>
            <person name="Voegeli S."/>
            <person name="Brachat S."/>
            <person name="Lerch A."/>
            <person name="Gates K."/>
            <person name="Steiner S."/>
            <person name="Mohr C."/>
            <person name="Pohlmann R."/>
            <person name="Luedi P."/>
            <person name="Choi S."/>
            <person name="Wing R.A."/>
            <person name="Flavier A."/>
            <person name="Gaffney T.D."/>
            <person name="Philippsen P."/>
        </authorList>
    </citation>
    <scope>NUCLEOTIDE SEQUENCE [LARGE SCALE GENOMIC DNA]</scope>
    <source>
        <strain evidence="3">ATCC 10895 / CBS 109.51 / FGSC 9923 / NRRL Y-1056</strain>
    </source>
</reference>
<protein>
    <submittedName>
        <fullName evidence="2">ADL147W-Ap</fullName>
    </submittedName>
</protein>
<dbReference type="EMBL" id="AE016817">
    <property type="protein sequence ID" value="ADJ41762.1"/>
    <property type="molecule type" value="Genomic_DNA"/>
</dbReference>
<name>D8FGB9_EREGS</name>
<dbReference type="KEGG" id="ago:AGOS_ADL147WA"/>
<evidence type="ECO:0000313" key="2">
    <source>
        <dbReference type="EMBL" id="ADJ41762.1"/>
    </source>
</evidence>
<proteinExistence type="predicted"/>
<reference key="2">
    <citation type="submission" date="2010-06" db="EMBL/GenBank/DDBJ databases">
        <authorList>
            <person name="Dietrich F.S."/>
            <person name="Voegeli S."/>
            <person name="Philippsen P."/>
        </authorList>
    </citation>
    <scope>NUCLEOTIDE SEQUENCE</scope>
</reference>
<evidence type="ECO:0000256" key="1">
    <source>
        <dbReference type="SAM" id="MobiDB-lite"/>
    </source>
</evidence>
<organism evidence="2 3">
    <name type="scientific">Eremothecium gossypii (strain ATCC 10895 / CBS 109.51 / FGSC 9923 / NRRL Y-1056)</name>
    <name type="common">Yeast</name>
    <name type="synonym">Ashbya gossypii</name>
    <dbReference type="NCBI Taxonomy" id="284811"/>
    <lineage>
        <taxon>Eukaryota</taxon>
        <taxon>Fungi</taxon>
        <taxon>Dikarya</taxon>
        <taxon>Ascomycota</taxon>
        <taxon>Saccharomycotina</taxon>
        <taxon>Saccharomycetes</taxon>
        <taxon>Saccharomycetales</taxon>
        <taxon>Saccharomycetaceae</taxon>
        <taxon>Eremothecium</taxon>
    </lineage>
</organism>
<accession>D8FGB9</accession>
<gene>
    <name evidence="2" type="ORF">AGOS_ADL147WA</name>
</gene>